<gene>
    <name evidence="1" type="ORF">LCGC14_2945730</name>
</gene>
<accession>A0A0F8XH86</accession>
<proteinExistence type="predicted"/>
<feature type="non-terminal residue" evidence="1">
    <location>
        <position position="146"/>
    </location>
</feature>
<dbReference type="AlphaFoldDB" id="A0A0F8XH86"/>
<protein>
    <submittedName>
        <fullName evidence="1">Uncharacterized protein</fullName>
    </submittedName>
</protein>
<sequence length="146" mass="16949">MAMNIRVNVRDVVKTFGGWSETIPTGARRGTWLSMLNMQKEIRNEIRIQNLIWTGKLLKDTRARKISKNIFGIFMPFYGLMLDRMEPHPVWLKRGRMITQWAKAKGVQGFVMKKLSAQTGQTERGIIVHGRPFIDTPFLRASKQFK</sequence>
<reference evidence="1" key="1">
    <citation type="journal article" date="2015" name="Nature">
        <title>Complex archaea that bridge the gap between prokaryotes and eukaryotes.</title>
        <authorList>
            <person name="Spang A."/>
            <person name="Saw J.H."/>
            <person name="Jorgensen S.L."/>
            <person name="Zaremba-Niedzwiedzka K."/>
            <person name="Martijn J."/>
            <person name="Lind A.E."/>
            <person name="van Eijk R."/>
            <person name="Schleper C."/>
            <person name="Guy L."/>
            <person name="Ettema T.J."/>
        </authorList>
    </citation>
    <scope>NUCLEOTIDE SEQUENCE</scope>
</reference>
<name>A0A0F8XH86_9ZZZZ</name>
<dbReference type="EMBL" id="LAZR01059214">
    <property type="protein sequence ID" value="KKK68273.1"/>
    <property type="molecule type" value="Genomic_DNA"/>
</dbReference>
<evidence type="ECO:0000313" key="1">
    <source>
        <dbReference type="EMBL" id="KKK68273.1"/>
    </source>
</evidence>
<organism evidence="1">
    <name type="scientific">marine sediment metagenome</name>
    <dbReference type="NCBI Taxonomy" id="412755"/>
    <lineage>
        <taxon>unclassified sequences</taxon>
        <taxon>metagenomes</taxon>
        <taxon>ecological metagenomes</taxon>
    </lineage>
</organism>
<comment type="caution">
    <text evidence="1">The sequence shown here is derived from an EMBL/GenBank/DDBJ whole genome shotgun (WGS) entry which is preliminary data.</text>
</comment>